<dbReference type="Proteomes" id="UP001055439">
    <property type="component" value="Chromosome 2"/>
</dbReference>
<evidence type="ECO:0000256" key="1">
    <source>
        <dbReference type="SAM" id="MobiDB-lite"/>
    </source>
</evidence>
<proteinExistence type="predicted"/>
<reference evidence="2" key="1">
    <citation type="submission" date="2022-05" db="EMBL/GenBank/DDBJ databases">
        <title>The Musa troglodytarum L. genome provides insights into the mechanism of non-climacteric behaviour and enrichment of carotenoids.</title>
        <authorList>
            <person name="Wang J."/>
        </authorList>
    </citation>
    <scope>NUCLEOTIDE SEQUENCE</scope>
    <source>
        <tissue evidence="2">Leaf</tissue>
    </source>
</reference>
<evidence type="ECO:0000313" key="3">
    <source>
        <dbReference type="Proteomes" id="UP001055439"/>
    </source>
</evidence>
<organism evidence="2 3">
    <name type="scientific">Musa troglodytarum</name>
    <name type="common">fe'i banana</name>
    <dbReference type="NCBI Taxonomy" id="320322"/>
    <lineage>
        <taxon>Eukaryota</taxon>
        <taxon>Viridiplantae</taxon>
        <taxon>Streptophyta</taxon>
        <taxon>Embryophyta</taxon>
        <taxon>Tracheophyta</taxon>
        <taxon>Spermatophyta</taxon>
        <taxon>Magnoliopsida</taxon>
        <taxon>Liliopsida</taxon>
        <taxon>Zingiberales</taxon>
        <taxon>Musaceae</taxon>
        <taxon>Musa</taxon>
    </lineage>
</organism>
<name>A0A9E7F7Y4_9LILI</name>
<accession>A0A9E7F7Y4</accession>
<dbReference type="AlphaFoldDB" id="A0A9E7F7Y4"/>
<feature type="compositionally biased region" description="Basic and acidic residues" evidence="1">
    <location>
        <begin position="33"/>
        <end position="52"/>
    </location>
</feature>
<dbReference type="EMBL" id="CP097504">
    <property type="protein sequence ID" value="URD90305.1"/>
    <property type="molecule type" value="Genomic_DNA"/>
</dbReference>
<feature type="compositionally biased region" description="Polar residues" evidence="1">
    <location>
        <begin position="19"/>
        <end position="30"/>
    </location>
</feature>
<sequence length="109" mass="12144">MVSPSVAELRLESKGATAERSSIGETTNVALSRRRDDSAERQREKVAEDDSVMRQGRGFSASTRWNRKRCHSDSSLDLDSYVRRSRGRREQRDVDGVGLAATDCVRGEG</sequence>
<gene>
    <name evidence="2" type="ORF">MUK42_21298</name>
</gene>
<keyword evidence="3" id="KW-1185">Reference proteome</keyword>
<feature type="region of interest" description="Disordered" evidence="1">
    <location>
        <begin position="1"/>
        <end position="66"/>
    </location>
</feature>
<protein>
    <submittedName>
        <fullName evidence="2">Uncharacterized protein</fullName>
    </submittedName>
</protein>
<evidence type="ECO:0000313" key="2">
    <source>
        <dbReference type="EMBL" id="URD90305.1"/>
    </source>
</evidence>